<dbReference type="SUPFAM" id="SSF54427">
    <property type="entry name" value="NTF2-like"/>
    <property type="match status" value="1"/>
</dbReference>
<gene>
    <name evidence="2" type="ORF">SB78_03905</name>
</gene>
<evidence type="ECO:0000313" key="2">
    <source>
        <dbReference type="EMBL" id="KIJ88731.1"/>
    </source>
</evidence>
<protein>
    <recommendedName>
        <fullName evidence="1">SnoaL-like domain-containing protein</fullName>
    </recommendedName>
</protein>
<dbReference type="Proteomes" id="UP000031952">
    <property type="component" value="Unassembled WGS sequence"/>
</dbReference>
<dbReference type="AlphaFoldDB" id="A0A0C2MNE0"/>
<comment type="caution">
    <text evidence="2">The sequence shown here is derived from an EMBL/GenBank/DDBJ whole genome shotgun (WGS) entry which is preliminary data.</text>
</comment>
<evidence type="ECO:0000259" key="1">
    <source>
        <dbReference type="Pfam" id="PF12680"/>
    </source>
</evidence>
<dbReference type="Gene3D" id="3.10.450.50">
    <property type="match status" value="1"/>
</dbReference>
<evidence type="ECO:0000313" key="3">
    <source>
        <dbReference type="Proteomes" id="UP000031952"/>
    </source>
</evidence>
<sequence length="122" mass="13872">MNDKNLNTAVSYYTSMRAKKFKEMAACLHPNIHFIGPLSVMDGKESVVEAAKNFAMFFKNLTISEKFSSNDKVMLALEFDCPEPIGIFRGASLLSFNDGIISRIELFYDARPFVCLVKYVRR</sequence>
<dbReference type="InterPro" id="IPR037401">
    <property type="entry name" value="SnoaL-like"/>
</dbReference>
<dbReference type="EMBL" id="JWSW01000027">
    <property type="protein sequence ID" value="KIJ88731.1"/>
    <property type="molecule type" value="Genomic_DNA"/>
</dbReference>
<keyword evidence="3" id="KW-1185">Reference proteome</keyword>
<dbReference type="InterPro" id="IPR032710">
    <property type="entry name" value="NTF2-like_dom_sf"/>
</dbReference>
<feature type="domain" description="SnoaL-like" evidence="1">
    <location>
        <begin position="11"/>
        <end position="103"/>
    </location>
</feature>
<name>A0A0C2MNE0_9RICK</name>
<accession>A0A0C2MNE0</accession>
<dbReference type="RefSeq" id="WP_041078822.1">
    <property type="nucleotide sequence ID" value="NZ_JWSW01000027.1"/>
</dbReference>
<organism evidence="2 3">
    <name type="scientific">Rickettsia asembonensis</name>
    <dbReference type="NCBI Taxonomy" id="1068590"/>
    <lineage>
        <taxon>Bacteria</taxon>
        <taxon>Pseudomonadati</taxon>
        <taxon>Pseudomonadota</taxon>
        <taxon>Alphaproteobacteria</taxon>
        <taxon>Rickettsiales</taxon>
        <taxon>Rickettsiaceae</taxon>
        <taxon>Rickettsieae</taxon>
        <taxon>Rickettsia</taxon>
        <taxon>spotted fever group</taxon>
    </lineage>
</organism>
<proteinExistence type="predicted"/>
<reference evidence="2 3" key="1">
    <citation type="submission" date="2014-12" db="EMBL/GenBank/DDBJ databases">
        <title>Whole genome sequence of Candidatus Rickettsia asemboensis strain NMRCii isolated from cat fleas in west Kenya.</title>
        <authorList>
            <person name="Jima D."/>
            <person name="Luce-Fedrow A."/>
            <person name="Yang Y."/>
            <person name="Maina A.N."/>
            <person name="Snesrud E.C."/>
            <person name="Jarman R.G."/>
            <person name="Richards A.L."/>
            <person name="Hang J."/>
        </authorList>
    </citation>
    <scope>NUCLEOTIDE SEQUENCE [LARGE SCALE GENOMIC DNA]</scope>
    <source>
        <strain evidence="2 3">NMRCii</strain>
    </source>
</reference>
<dbReference type="Pfam" id="PF12680">
    <property type="entry name" value="SnoaL_2"/>
    <property type="match status" value="1"/>
</dbReference>